<feature type="transmembrane region" description="Helical" evidence="1">
    <location>
        <begin position="16"/>
        <end position="37"/>
    </location>
</feature>
<evidence type="ECO:0000256" key="1">
    <source>
        <dbReference type="SAM" id="Phobius"/>
    </source>
</evidence>
<name>A0A6G8FJX1_9MICO</name>
<dbReference type="AlphaFoldDB" id="A0A6G8FJX1"/>
<dbReference type="RefSeq" id="WP_166323899.1">
    <property type="nucleotide sequence ID" value="NZ_CP049934.1"/>
</dbReference>
<gene>
    <name evidence="2" type="ORF">G7067_09955</name>
</gene>
<evidence type="ECO:0000313" key="2">
    <source>
        <dbReference type="EMBL" id="QIM16654.1"/>
    </source>
</evidence>
<organism evidence="2 3">
    <name type="scientific">Leucobacter insecticola</name>
    <dbReference type="NCBI Taxonomy" id="2714934"/>
    <lineage>
        <taxon>Bacteria</taxon>
        <taxon>Bacillati</taxon>
        <taxon>Actinomycetota</taxon>
        <taxon>Actinomycetes</taxon>
        <taxon>Micrococcales</taxon>
        <taxon>Microbacteriaceae</taxon>
        <taxon>Leucobacter</taxon>
    </lineage>
</organism>
<keyword evidence="3" id="KW-1185">Reference proteome</keyword>
<protein>
    <submittedName>
        <fullName evidence="2">Uncharacterized protein</fullName>
    </submittedName>
</protein>
<keyword evidence="1" id="KW-1133">Transmembrane helix</keyword>
<feature type="transmembrane region" description="Helical" evidence="1">
    <location>
        <begin position="49"/>
        <end position="69"/>
    </location>
</feature>
<accession>A0A6G8FJX1</accession>
<keyword evidence="1" id="KW-0812">Transmembrane</keyword>
<dbReference type="EMBL" id="CP049934">
    <property type="protein sequence ID" value="QIM16654.1"/>
    <property type="molecule type" value="Genomic_DNA"/>
</dbReference>
<sequence length="128" mass="14393">MRYTGIYTFPEQNPRAWLWLFWGLNGSFLIIALVTLLPSAILGRGMTSTGVAVLIAIPLVNAVIVPIMIAQLKKRVSFDFDNGIFFSNRSRPLYASRLAMLVHIRRLMGQMSPGLTPSYFARLMATWS</sequence>
<keyword evidence="1" id="KW-0472">Membrane</keyword>
<evidence type="ECO:0000313" key="3">
    <source>
        <dbReference type="Proteomes" id="UP000501387"/>
    </source>
</evidence>
<proteinExistence type="predicted"/>
<dbReference type="KEGG" id="lins:G7067_09955"/>
<reference evidence="2 3" key="1">
    <citation type="submission" date="2020-03" db="EMBL/GenBank/DDBJ databases">
        <title>Leucobacter sp. nov., isolated from beetles.</title>
        <authorList>
            <person name="Hyun D.-W."/>
            <person name="Bae J.-W."/>
        </authorList>
    </citation>
    <scope>NUCLEOTIDE SEQUENCE [LARGE SCALE GENOMIC DNA]</scope>
    <source>
        <strain evidence="2 3">HDW9B</strain>
    </source>
</reference>
<dbReference type="Proteomes" id="UP000501387">
    <property type="component" value="Chromosome"/>
</dbReference>